<name>A0A166CBN0_9AGAM</name>
<organism evidence="1 2">
    <name type="scientific">Sistotremastrum suecicum HHB10207 ss-3</name>
    <dbReference type="NCBI Taxonomy" id="1314776"/>
    <lineage>
        <taxon>Eukaryota</taxon>
        <taxon>Fungi</taxon>
        <taxon>Dikarya</taxon>
        <taxon>Basidiomycota</taxon>
        <taxon>Agaricomycotina</taxon>
        <taxon>Agaricomycetes</taxon>
        <taxon>Sistotremastrales</taxon>
        <taxon>Sistotremastraceae</taxon>
        <taxon>Sistotremastrum</taxon>
    </lineage>
</organism>
<evidence type="ECO:0000313" key="1">
    <source>
        <dbReference type="EMBL" id="KZT37287.1"/>
    </source>
</evidence>
<dbReference type="AlphaFoldDB" id="A0A166CBN0"/>
<protein>
    <submittedName>
        <fullName evidence="1">Uncharacterized protein</fullName>
    </submittedName>
</protein>
<reference evidence="1 2" key="1">
    <citation type="journal article" date="2016" name="Mol. Biol. Evol.">
        <title>Comparative Genomics of Early-Diverging Mushroom-Forming Fungi Provides Insights into the Origins of Lignocellulose Decay Capabilities.</title>
        <authorList>
            <person name="Nagy L.G."/>
            <person name="Riley R."/>
            <person name="Tritt A."/>
            <person name="Adam C."/>
            <person name="Daum C."/>
            <person name="Floudas D."/>
            <person name="Sun H."/>
            <person name="Yadav J.S."/>
            <person name="Pangilinan J."/>
            <person name="Larsson K.H."/>
            <person name="Matsuura K."/>
            <person name="Barry K."/>
            <person name="Labutti K."/>
            <person name="Kuo R."/>
            <person name="Ohm R.A."/>
            <person name="Bhattacharya S.S."/>
            <person name="Shirouzu T."/>
            <person name="Yoshinaga Y."/>
            <person name="Martin F.M."/>
            <person name="Grigoriev I.V."/>
            <person name="Hibbett D.S."/>
        </authorList>
    </citation>
    <scope>NUCLEOTIDE SEQUENCE [LARGE SCALE GENOMIC DNA]</scope>
    <source>
        <strain evidence="1 2">HHB10207 ss-3</strain>
    </source>
</reference>
<proteinExistence type="predicted"/>
<dbReference type="Proteomes" id="UP000076798">
    <property type="component" value="Unassembled WGS sequence"/>
</dbReference>
<keyword evidence="2" id="KW-1185">Reference proteome</keyword>
<sequence>MSISDTSTCPTRFHRRIVCIPPQHSQLSRFRLLAVYRYYTLIIFRFNTPGIPVLFVGIGQRSCTIAECIVV</sequence>
<accession>A0A166CBN0</accession>
<gene>
    <name evidence="1" type="ORF">SISSUDRAFT_876294</name>
</gene>
<evidence type="ECO:0000313" key="2">
    <source>
        <dbReference type="Proteomes" id="UP000076798"/>
    </source>
</evidence>
<dbReference type="EMBL" id="KV428087">
    <property type="protein sequence ID" value="KZT37287.1"/>
    <property type="molecule type" value="Genomic_DNA"/>
</dbReference>